<name>A0ABU8BYS8_9RHOB</name>
<feature type="transmembrane region" description="Helical" evidence="1">
    <location>
        <begin position="12"/>
        <end position="30"/>
    </location>
</feature>
<keyword evidence="3" id="KW-1185">Reference proteome</keyword>
<keyword evidence="1" id="KW-1133">Transmembrane helix</keyword>
<sequence length="255" mass="27983">MKVNAINSWRHLTTVSILIVALLIGLLAHFNSSQIGEKLSSLLLFLAGTICSAVITYIYSGGDKTIHLTYDRLMQLVSGAELAGLDRVESTLKYGTKAEKACELAKTSIDFIGVGGTKFLPQILDESSKLGRKIAAGEVKVRIMLLDPAGTQISNWTKSSSKQERVKSDIGSSIEILRPRLSDTLQARVYDFLPPLRMLIIDGNQVYISRYDPASDTGWDAPQLCFSNRESTDSAEFSVAFRNLYSLLWSNGKAA</sequence>
<dbReference type="RefSeq" id="WP_335424873.1">
    <property type="nucleotide sequence ID" value="NZ_JBALHR010000013.1"/>
</dbReference>
<comment type="caution">
    <text evidence="2">The sequence shown here is derived from an EMBL/GenBank/DDBJ whole genome shotgun (WGS) entry which is preliminary data.</text>
</comment>
<reference evidence="2" key="1">
    <citation type="submission" date="2024-02" db="EMBL/GenBank/DDBJ databases">
        <title>Genome sequences of strain Gemmobacter sp. JM10B15.</title>
        <authorList>
            <person name="Zhang M."/>
        </authorList>
    </citation>
    <scope>NUCLEOTIDE SEQUENCE</scope>
    <source>
        <strain evidence="2">JM10B15</strain>
    </source>
</reference>
<keyword evidence="1" id="KW-0812">Transmembrane</keyword>
<organism evidence="2 3">
    <name type="scientific">Gemmobacter denitrificans</name>
    <dbReference type="NCBI Taxonomy" id="3123040"/>
    <lineage>
        <taxon>Bacteria</taxon>
        <taxon>Pseudomonadati</taxon>
        <taxon>Pseudomonadota</taxon>
        <taxon>Alphaproteobacteria</taxon>
        <taxon>Rhodobacterales</taxon>
        <taxon>Paracoccaceae</taxon>
        <taxon>Gemmobacter</taxon>
    </lineage>
</organism>
<protein>
    <submittedName>
        <fullName evidence="2">Uncharacterized protein</fullName>
    </submittedName>
</protein>
<dbReference type="Proteomes" id="UP001431963">
    <property type="component" value="Unassembled WGS sequence"/>
</dbReference>
<gene>
    <name evidence="2" type="ORF">V6590_16980</name>
</gene>
<evidence type="ECO:0000313" key="2">
    <source>
        <dbReference type="EMBL" id="MEH7829846.1"/>
    </source>
</evidence>
<accession>A0ABU8BYS8</accession>
<evidence type="ECO:0000256" key="1">
    <source>
        <dbReference type="SAM" id="Phobius"/>
    </source>
</evidence>
<keyword evidence="1" id="KW-0472">Membrane</keyword>
<proteinExistence type="predicted"/>
<feature type="transmembrane region" description="Helical" evidence="1">
    <location>
        <begin position="42"/>
        <end position="60"/>
    </location>
</feature>
<dbReference type="EMBL" id="JBALHR010000013">
    <property type="protein sequence ID" value="MEH7829846.1"/>
    <property type="molecule type" value="Genomic_DNA"/>
</dbReference>
<evidence type="ECO:0000313" key="3">
    <source>
        <dbReference type="Proteomes" id="UP001431963"/>
    </source>
</evidence>